<dbReference type="Proteomes" id="UP000261600">
    <property type="component" value="Unplaced"/>
</dbReference>
<dbReference type="PANTHER" id="PTHR22803">
    <property type="entry name" value="MANNOSE, PHOSPHOLIPASE, LECTIN RECEPTOR RELATED"/>
    <property type="match status" value="1"/>
</dbReference>
<dbReference type="SMART" id="SM00034">
    <property type="entry name" value="CLECT"/>
    <property type="match status" value="1"/>
</dbReference>
<evidence type="ECO:0000313" key="4">
    <source>
        <dbReference type="Proteomes" id="UP000261600"/>
    </source>
</evidence>
<reference evidence="3" key="1">
    <citation type="submission" date="2025-08" db="UniProtKB">
        <authorList>
            <consortium name="Ensembl"/>
        </authorList>
    </citation>
    <scope>IDENTIFICATION</scope>
</reference>
<dbReference type="SUPFAM" id="SSF56436">
    <property type="entry name" value="C-type lectin-like"/>
    <property type="match status" value="1"/>
</dbReference>
<evidence type="ECO:0000259" key="2">
    <source>
        <dbReference type="PROSITE" id="PS50041"/>
    </source>
</evidence>
<proteinExistence type="predicted"/>
<dbReference type="Ensembl" id="ENSMALT00000003367.1">
    <property type="protein sequence ID" value="ENSMALP00000003281.1"/>
    <property type="gene ID" value="ENSMALG00000002413.1"/>
</dbReference>
<organism evidence="3 4">
    <name type="scientific">Monopterus albus</name>
    <name type="common">Swamp eel</name>
    <dbReference type="NCBI Taxonomy" id="43700"/>
    <lineage>
        <taxon>Eukaryota</taxon>
        <taxon>Metazoa</taxon>
        <taxon>Chordata</taxon>
        <taxon>Craniata</taxon>
        <taxon>Vertebrata</taxon>
        <taxon>Euteleostomi</taxon>
        <taxon>Actinopterygii</taxon>
        <taxon>Neopterygii</taxon>
        <taxon>Teleostei</taxon>
        <taxon>Neoteleostei</taxon>
        <taxon>Acanthomorphata</taxon>
        <taxon>Anabantaria</taxon>
        <taxon>Synbranchiformes</taxon>
        <taxon>Synbranchidae</taxon>
        <taxon>Monopterus</taxon>
    </lineage>
</organism>
<dbReference type="InterPro" id="IPR016187">
    <property type="entry name" value="CTDL_fold"/>
</dbReference>
<dbReference type="AlphaFoldDB" id="A0A3Q3IRR9"/>
<dbReference type="PROSITE" id="PS50041">
    <property type="entry name" value="C_TYPE_LECTIN_2"/>
    <property type="match status" value="1"/>
</dbReference>
<evidence type="ECO:0000256" key="1">
    <source>
        <dbReference type="ARBA" id="ARBA00023157"/>
    </source>
</evidence>
<keyword evidence="1" id="KW-1015">Disulfide bond</keyword>
<feature type="domain" description="C-type lectin" evidence="2">
    <location>
        <begin position="37"/>
        <end position="145"/>
    </location>
</feature>
<dbReference type="InterPro" id="IPR016186">
    <property type="entry name" value="C-type_lectin-like/link_sf"/>
</dbReference>
<dbReference type="InterPro" id="IPR050111">
    <property type="entry name" value="C-type_lectin/snaclec_domain"/>
</dbReference>
<name>A0A3Q3IRR9_MONAL</name>
<accession>A0A3Q3IRR9</accession>
<evidence type="ECO:0000313" key="3">
    <source>
        <dbReference type="Ensembl" id="ENSMALP00000003281.1"/>
    </source>
</evidence>
<dbReference type="PROSITE" id="PS00615">
    <property type="entry name" value="C_TYPE_LECTIN_1"/>
    <property type="match status" value="1"/>
</dbReference>
<protein>
    <recommendedName>
        <fullName evidence="2">C-type lectin domain-containing protein</fullName>
    </recommendedName>
</protein>
<dbReference type="Pfam" id="PF00059">
    <property type="entry name" value="Lectin_C"/>
    <property type="match status" value="1"/>
</dbReference>
<sequence>MGRHVFKSEGFSDVFLTYILFLSPTELRCSGPDWYEFGGFCYKPSEPATWDAAQKACVEQNGNLASIDMSYDQAFVAGVVLQGKADAWIGLRRKVLSGVMQNGWAWTDRFALGFLNWAPETCVEMYSDGRWNDNNCLQKRGFACRHPECKDSDCFLSTRWNREQLLSSNF</sequence>
<dbReference type="STRING" id="43700.ENSMALP00000003281"/>
<keyword evidence="4" id="KW-1185">Reference proteome</keyword>
<dbReference type="InterPro" id="IPR018378">
    <property type="entry name" value="C-type_lectin_CS"/>
</dbReference>
<dbReference type="CDD" id="cd00037">
    <property type="entry name" value="CLECT"/>
    <property type="match status" value="1"/>
</dbReference>
<dbReference type="Gene3D" id="3.10.100.10">
    <property type="entry name" value="Mannose-Binding Protein A, subunit A"/>
    <property type="match status" value="1"/>
</dbReference>
<dbReference type="InterPro" id="IPR001304">
    <property type="entry name" value="C-type_lectin-like"/>
</dbReference>
<reference evidence="3" key="2">
    <citation type="submission" date="2025-09" db="UniProtKB">
        <authorList>
            <consortium name="Ensembl"/>
        </authorList>
    </citation>
    <scope>IDENTIFICATION</scope>
</reference>